<comment type="caution">
    <text evidence="9">The sequence shown here is derived from an EMBL/GenBank/DDBJ whole genome shotgun (WGS) entry which is preliminary data.</text>
</comment>
<evidence type="ECO:0000256" key="7">
    <source>
        <dbReference type="SAM" id="Phobius"/>
    </source>
</evidence>
<dbReference type="RefSeq" id="WP_378248746.1">
    <property type="nucleotide sequence ID" value="NZ_JBHSKF010000009.1"/>
</dbReference>
<protein>
    <submittedName>
        <fullName evidence="9">DsbA family protein</fullName>
    </submittedName>
</protein>
<evidence type="ECO:0000313" key="10">
    <source>
        <dbReference type="Proteomes" id="UP001596157"/>
    </source>
</evidence>
<keyword evidence="7" id="KW-0472">Membrane</keyword>
<sequence length="265" mass="27991">MGGAERSQRKRKQAERAAPAAPVKQATRSRPVIDRKRVLIAVAVVVALGAIIAGFVYGNSVKNATEGGSITVREVALDVPVSRDGAVMTVGRPDARVTIDVYEDFLCPACRAFEEEYGDDIERAVAAGDLRVNYHLLNMLAEASDPAGYSTDAATAALLSGPAFPSFHKSLFAAQPSEDARGWDREQLIALGAALGVTDPGFADGVRSGSLGEVVSAEFERARTSDSLLRERDGQRAFATPTVTSGGALVDTAASDWLSKLLEAR</sequence>
<feature type="transmembrane region" description="Helical" evidence="7">
    <location>
        <begin position="38"/>
        <end position="57"/>
    </location>
</feature>
<organism evidence="9 10">
    <name type="scientific">Actinokineospora guangxiensis</name>
    <dbReference type="NCBI Taxonomy" id="1490288"/>
    <lineage>
        <taxon>Bacteria</taxon>
        <taxon>Bacillati</taxon>
        <taxon>Actinomycetota</taxon>
        <taxon>Actinomycetes</taxon>
        <taxon>Pseudonocardiales</taxon>
        <taxon>Pseudonocardiaceae</taxon>
        <taxon>Actinokineospora</taxon>
    </lineage>
</organism>
<evidence type="ECO:0000256" key="5">
    <source>
        <dbReference type="ARBA" id="ARBA00023284"/>
    </source>
</evidence>
<evidence type="ECO:0000256" key="3">
    <source>
        <dbReference type="ARBA" id="ARBA00023002"/>
    </source>
</evidence>
<dbReference type="Pfam" id="PF13462">
    <property type="entry name" value="Thioredoxin_4"/>
    <property type="match status" value="1"/>
</dbReference>
<evidence type="ECO:0000259" key="8">
    <source>
        <dbReference type="Pfam" id="PF13462"/>
    </source>
</evidence>
<gene>
    <name evidence="9" type="ORF">ACFPM7_17715</name>
</gene>
<keyword evidence="10" id="KW-1185">Reference proteome</keyword>
<accession>A0ABW0EN97</accession>
<dbReference type="EMBL" id="JBHSKF010000009">
    <property type="protein sequence ID" value="MFC5288893.1"/>
    <property type="molecule type" value="Genomic_DNA"/>
</dbReference>
<comment type="similarity">
    <text evidence="1">Belongs to the thioredoxin family. DsbA subfamily.</text>
</comment>
<keyword evidence="7" id="KW-1133">Transmembrane helix</keyword>
<feature type="domain" description="Thioredoxin-like fold" evidence="8">
    <location>
        <begin position="87"/>
        <end position="226"/>
    </location>
</feature>
<keyword evidence="7" id="KW-0812">Transmembrane</keyword>
<keyword evidence="5" id="KW-0676">Redox-active center</keyword>
<evidence type="ECO:0000313" key="9">
    <source>
        <dbReference type="EMBL" id="MFC5288893.1"/>
    </source>
</evidence>
<feature type="region of interest" description="Disordered" evidence="6">
    <location>
        <begin position="1"/>
        <end position="28"/>
    </location>
</feature>
<dbReference type="SUPFAM" id="SSF52833">
    <property type="entry name" value="Thioredoxin-like"/>
    <property type="match status" value="1"/>
</dbReference>
<keyword evidence="3" id="KW-0560">Oxidoreductase</keyword>
<reference evidence="10" key="1">
    <citation type="journal article" date="2019" name="Int. J. Syst. Evol. Microbiol.">
        <title>The Global Catalogue of Microorganisms (GCM) 10K type strain sequencing project: providing services to taxonomists for standard genome sequencing and annotation.</title>
        <authorList>
            <consortium name="The Broad Institute Genomics Platform"/>
            <consortium name="The Broad Institute Genome Sequencing Center for Infectious Disease"/>
            <person name="Wu L."/>
            <person name="Ma J."/>
        </authorList>
    </citation>
    <scope>NUCLEOTIDE SEQUENCE [LARGE SCALE GENOMIC DNA]</scope>
    <source>
        <strain evidence="10">CCUG 59778</strain>
    </source>
</reference>
<dbReference type="PANTHER" id="PTHR13887">
    <property type="entry name" value="GLUTATHIONE S-TRANSFERASE KAPPA"/>
    <property type="match status" value="1"/>
</dbReference>
<name>A0ABW0EN97_9PSEU</name>
<keyword evidence="4" id="KW-1015">Disulfide bond</keyword>
<evidence type="ECO:0000256" key="4">
    <source>
        <dbReference type="ARBA" id="ARBA00023157"/>
    </source>
</evidence>
<evidence type="ECO:0000256" key="1">
    <source>
        <dbReference type="ARBA" id="ARBA00005791"/>
    </source>
</evidence>
<evidence type="ECO:0000256" key="6">
    <source>
        <dbReference type="SAM" id="MobiDB-lite"/>
    </source>
</evidence>
<dbReference type="CDD" id="cd02972">
    <property type="entry name" value="DsbA_family"/>
    <property type="match status" value="1"/>
</dbReference>
<dbReference type="Gene3D" id="3.40.30.10">
    <property type="entry name" value="Glutaredoxin"/>
    <property type="match status" value="1"/>
</dbReference>
<dbReference type="InterPro" id="IPR012336">
    <property type="entry name" value="Thioredoxin-like_fold"/>
</dbReference>
<dbReference type="InterPro" id="IPR036249">
    <property type="entry name" value="Thioredoxin-like_sf"/>
</dbReference>
<dbReference type="PANTHER" id="PTHR13887:SF14">
    <property type="entry name" value="DISULFIDE BOND FORMATION PROTEIN D"/>
    <property type="match status" value="1"/>
</dbReference>
<keyword evidence="2" id="KW-0732">Signal</keyword>
<dbReference type="Proteomes" id="UP001596157">
    <property type="component" value="Unassembled WGS sequence"/>
</dbReference>
<proteinExistence type="inferred from homology"/>
<evidence type="ECO:0000256" key="2">
    <source>
        <dbReference type="ARBA" id="ARBA00022729"/>
    </source>
</evidence>